<keyword evidence="3" id="KW-1185">Reference proteome</keyword>
<proteinExistence type="predicted"/>
<evidence type="ECO:0000313" key="3">
    <source>
        <dbReference type="Proteomes" id="UP000197290"/>
    </source>
</evidence>
<name>A0A245ZNX7_9SPHN</name>
<dbReference type="AlphaFoldDB" id="A0A245ZNX7"/>
<keyword evidence="1" id="KW-1133">Transmembrane helix</keyword>
<gene>
    <name evidence="2" type="ORF">SPDO_14480</name>
</gene>
<dbReference type="Proteomes" id="UP000197290">
    <property type="component" value="Unassembled WGS sequence"/>
</dbReference>
<protein>
    <submittedName>
        <fullName evidence="2">Uncharacterized protein</fullName>
    </submittedName>
</protein>
<feature type="transmembrane region" description="Helical" evidence="1">
    <location>
        <begin position="12"/>
        <end position="29"/>
    </location>
</feature>
<dbReference type="EMBL" id="NBBI01000002">
    <property type="protein sequence ID" value="OWK31439.1"/>
    <property type="molecule type" value="Genomic_DNA"/>
</dbReference>
<dbReference type="RefSeq" id="WP_169716243.1">
    <property type="nucleotide sequence ID" value="NZ_NBBI01000002.1"/>
</dbReference>
<keyword evidence="1" id="KW-0472">Membrane</keyword>
<keyword evidence="1" id="KW-0812">Transmembrane</keyword>
<feature type="transmembrane region" description="Helical" evidence="1">
    <location>
        <begin position="35"/>
        <end position="53"/>
    </location>
</feature>
<sequence>MSSPSQRSDSAGGFVLAVSLMIGTIIGLVAGQPSLGFLAGLVVGAAIAVMIWLKGRR</sequence>
<accession>A0A245ZNX7</accession>
<comment type="caution">
    <text evidence="2">The sequence shown here is derived from an EMBL/GenBank/DDBJ whole genome shotgun (WGS) entry which is preliminary data.</text>
</comment>
<evidence type="ECO:0000256" key="1">
    <source>
        <dbReference type="SAM" id="Phobius"/>
    </source>
</evidence>
<reference evidence="2 3" key="1">
    <citation type="submission" date="2017-03" db="EMBL/GenBank/DDBJ databases">
        <title>Genome sequence of Sphingomonas dokdonensis DSM 21029.</title>
        <authorList>
            <person name="Poehlein A."/>
            <person name="Wuebbeler J.H."/>
            <person name="Steinbuechel A."/>
            <person name="Daniel R."/>
        </authorList>
    </citation>
    <scope>NUCLEOTIDE SEQUENCE [LARGE SCALE GENOMIC DNA]</scope>
    <source>
        <strain evidence="2 3">DSM 21029</strain>
    </source>
</reference>
<evidence type="ECO:0000313" key="2">
    <source>
        <dbReference type="EMBL" id="OWK31439.1"/>
    </source>
</evidence>
<organism evidence="2 3">
    <name type="scientific">Sphingomonas dokdonensis</name>
    <dbReference type="NCBI Taxonomy" id="344880"/>
    <lineage>
        <taxon>Bacteria</taxon>
        <taxon>Pseudomonadati</taxon>
        <taxon>Pseudomonadota</taxon>
        <taxon>Alphaproteobacteria</taxon>
        <taxon>Sphingomonadales</taxon>
        <taxon>Sphingomonadaceae</taxon>
        <taxon>Sphingomonas</taxon>
    </lineage>
</organism>